<evidence type="ECO:0008006" key="4">
    <source>
        <dbReference type="Google" id="ProtNLM"/>
    </source>
</evidence>
<dbReference type="AlphaFoldDB" id="A0AAW6M5N2"/>
<organism evidence="2 3">
    <name type="scientific">Bacteroides cellulosilyticus</name>
    <dbReference type="NCBI Taxonomy" id="246787"/>
    <lineage>
        <taxon>Bacteria</taxon>
        <taxon>Pseudomonadati</taxon>
        <taxon>Bacteroidota</taxon>
        <taxon>Bacteroidia</taxon>
        <taxon>Bacteroidales</taxon>
        <taxon>Bacteroidaceae</taxon>
        <taxon>Bacteroides</taxon>
    </lineage>
</organism>
<name>A0AAW6M5N2_9BACE</name>
<comment type="caution">
    <text evidence="2">The sequence shown here is derived from an EMBL/GenBank/DDBJ whole genome shotgun (WGS) entry which is preliminary data.</text>
</comment>
<feature type="signal peptide" evidence="1">
    <location>
        <begin position="1"/>
        <end position="21"/>
    </location>
</feature>
<gene>
    <name evidence="2" type="ORF">PZH42_25780</name>
</gene>
<proteinExistence type="predicted"/>
<accession>A0AAW6M5N2</accession>
<reference evidence="2" key="1">
    <citation type="submission" date="2023-03" db="EMBL/GenBank/DDBJ databases">
        <title>DFI Biobank Strains.</title>
        <authorList>
            <person name="Mostad J."/>
            <person name="Paddock L."/>
            <person name="Medina S."/>
            <person name="Waligurski E."/>
            <person name="Barat B."/>
            <person name="Smith R."/>
            <person name="Burgo V."/>
            <person name="Metcalfe C."/>
            <person name="Woodson C."/>
            <person name="Sundararajan A."/>
            <person name="Ramaswamy R."/>
            <person name="Lin H."/>
            <person name="Pamer E.G."/>
        </authorList>
    </citation>
    <scope>NUCLEOTIDE SEQUENCE</scope>
    <source>
        <strain evidence="2">DFI.9.5</strain>
    </source>
</reference>
<dbReference type="RefSeq" id="WP_192914679.1">
    <property type="nucleotide sequence ID" value="NZ_CAXKYC010000069.1"/>
</dbReference>
<keyword evidence="1" id="KW-0732">Signal</keyword>
<feature type="chain" id="PRO_5043543517" description="Fimbrillin family protein" evidence="1">
    <location>
        <begin position="22"/>
        <end position="1101"/>
    </location>
</feature>
<dbReference type="Proteomes" id="UP001221924">
    <property type="component" value="Unassembled WGS sequence"/>
</dbReference>
<evidence type="ECO:0000256" key="1">
    <source>
        <dbReference type="SAM" id="SignalP"/>
    </source>
</evidence>
<dbReference type="EMBL" id="JARFID010000054">
    <property type="protein sequence ID" value="MDE8697514.1"/>
    <property type="molecule type" value="Genomic_DNA"/>
</dbReference>
<protein>
    <recommendedName>
        <fullName evidence="4">Fimbrillin family protein</fullName>
    </recommendedName>
</protein>
<evidence type="ECO:0000313" key="3">
    <source>
        <dbReference type="Proteomes" id="UP001221924"/>
    </source>
</evidence>
<sequence length="1101" mass="121209">MKALAEFFLYFSLVILSCLTAGCTSEVDIIGGTPETPENPQANDPNRRSVVISLQNKLILVNGTPESRAITRDGIAEEDENRIESFDIYAFGSDKEEGPYTFQEHFAYRSDAGTLPTGASPIDLKADEAAGKINVVFYPRKGLFTKFYCVANQTEMNDAAGNIYTNYTPLQQSSQTQSGVPGDIVTSPGTPTESDFIKLNTPLLNPTGFNANILLAPLPMSGANSQPTDLREYSMGTYVRLNVSLTRAVARFDIVNDATKSHFTITDISMGNGRQGVTLFPIRPTGDVPATNGQLITYPYRLFDGLNANAGTTTKAFYCYPCKAIDAGFLILKGLYTMNLTDEKKEVSYRIPFERVTDGNGTRIEINHNHRYTVQITEADPFELTANIRLVDWETGDYIDDYEPDNGLETIAVADLLPVGETTYNISTNIVTLALKVGSSFTVSTGSNAGVATKLTYNGNSPADGWLKLEEIPVTTTRTGATQQVKYKISFNESYTGNSYPRGILRLTDNAGGGEEVILIDTTFGIPIVESTGGTMNPDGVNNWDAADNTLYLVQVAGANVSTGAITITSIGGSKVEFPAHSGITVSPTSSVNTTQEYTFQWAGTDATDLTEKEITVALKNGSDETKVENIKVKLLPNRLDNLQITNQSTGISLSSVTATTATLTMPVIKDKQFTLTMDNYSKPTISKCPSWLENITPVSTRSIPESKTVSFTFKLIEDAANFDDTQIVFMNVAGGTGMTVNITREFQAPVITATGTMAPSVNSLSGNSLHMYRVASGQQSKAQIKVYSLGGSTLITPGNWCYQRIVSTPNNYEKVYEIYWDGNTNDLNTAYNGSFYLKNVSDNNKQLTGTLYQDAARPTFSSDYSCVRFNQPTNTWCYFDVLDNTNLYGKYNFTFNIYSPAGVNITGSASFGSISFSKTKSWSSNSPYDTFKFNIGGTSYCLGGNATSIGSIVFRSNSSTYFPDYEFKMYNYMPIYKGYFASSKDNKTNRFWVFLETTGKTFDQIKDSDMQSAYSGWRLPSKEEWMSFIGKTIPADDSWNAFPSNPSNLFTTLIPSDHWVKCATNNPNYRLDFDRPNNRWGIDINDYDSARERRIYLISK</sequence>
<dbReference type="PROSITE" id="PS51257">
    <property type="entry name" value="PROKAR_LIPOPROTEIN"/>
    <property type="match status" value="1"/>
</dbReference>
<evidence type="ECO:0000313" key="2">
    <source>
        <dbReference type="EMBL" id="MDE8697514.1"/>
    </source>
</evidence>